<accession>Q0K573</accession>
<dbReference type="EMBL" id="AM260480">
    <property type="protein sequence ID" value="CAJ94851.1"/>
    <property type="molecule type" value="Genomic_DNA"/>
</dbReference>
<dbReference type="KEGG" id="reh:H16_B0045"/>
<sequence>MRDASAWPGWGRTGGVAAPSRCVQSRKSVGRKWHEACAMGYTSRKWPRVLEGGVMPVMLIVLALQWLQGLSPPAAALFALPQEMAPADAAAIVEPALTR</sequence>
<keyword evidence="2" id="KW-1185">Reference proteome</keyword>
<proteinExistence type="predicted"/>
<dbReference type="STRING" id="381666.H16_B0045"/>
<dbReference type="eggNOG" id="ENOG502ZTU0">
    <property type="taxonomic scope" value="Bacteria"/>
</dbReference>
<dbReference type="AlphaFoldDB" id="Q0K573"/>
<name>Q0K573_CUPNH</name>
<dbReference type="Proteomes" id="UP000008210">
    <property type="component" value="Chromosome 2"/>
</dbReference>
<reference evidence="1 2" key="1">
    <citation type="journal article" date="2006" name="Nat. Biotechnol.">
        <title>Genome sequence of the bioplastic-producing 'Knallgas' bacterium Ralstonia eutropha H16.</title>
        <authorList>
            <person name="Pohlmann A."/>
            <person name="Fricke W.F."/>
            <person name="Reinecke F."/>
            <person name="Kusian B."/>
            <person name="Liesegang H."/>
            <person name="Cramm R."/>
            <person name="Eitinger T."/>
            <person name="Ewering C."/>
            <person name="Potter M."/>
            <person name="Schwartz E."/>
            <person name="Strittmatter A."/>
            <person name="Voss I."/>
            <person name="Gottschalk G."/>
            <person name="Steinbuechel A."/>
            <person name="Friedrich B."/>
            <person name="Bowien B."/>
        </authorList>
    </citation>
    <scope>NUCLEOTIDE SEQUENCE [LARGE SCALE GENOMIC DNA]</scope>
    <source>
        <strain evidence="2">ATCC 17699 / DSM 428 / KCTC 22496 / NCIMB 10442 / H16 / Stanier 337</strain>
    </source>
</reference>
<evidence type="ECO:0000313" key="1">
    <source>
        <dbReference type="EMBL" id="CAJ94851.1"/>
    </source>
</evidence>
<evidence type="ECO:0000313" key="2">
    <source>
        <dbReference type="Proteomes" id="UP000008210"/>
    </source>
</evidence>
<protein>
    <submittedName>
        <fullName evidence="1">Uncharacterized protein</fullName>
    </submittedName>
</protein>
<dbReference type="HOGENOM" id="CLU_2315570_0_0_4"/>
<gene>
    <name evidence="1" type="ordered locus">H16_B0045</name>
</gene>
<organism evidence="1 2">
    <name type="scientific">Cupriavidus necator (strain ATCC 17699 / DSM 428 / KCTC 22496 / NCIMB 10442 / H16 / Stanier 337)</name>
    <name type="common">Ralstonia eutropha</name>
    <dbReference type="NCBI Taxonomy" id="381666"/>
    <lineage>
        <taxon>Bacteria</taxon>
        <taxon>Pseudomonadati</taxon>
        <taxon>Pseudomonadota</taxon>
        <taxon>Betaproteobacteria</taxon>
        <taxon>Burkholderiales</taxon>
        <taxon>Burkholderiaceae</taxon>
        <taxon>Cupriavidus</taxon>
    </lineage>
</organism>